<feature type="compositionally biased region" description="Low complexity" evidence="1">
    <location>
        <begin position="40"/>
        <end position="56"/>
    </location>
</feature>
<name>A0ABR9SBT3_9BURK</name>
<accession>A0ABR9SBT3</accession>
<evidence type="ECO:0008006" key="4">
    <source>
        <dbReference type="Google" id="ProtNLM"/>
    </source>
</evidence>
<comment type="caution">
    <text evidence="2">The sequence shown here is derived from an EMBL/GenBank/DDBJ whole genome shotgun (WGS) entry which is preliminary data.</text>
</comment>
<keyword evidence="3" id="KW-1185">Reference proteome</keyword>
<proteinExistence type="predicted"/>
<organism evidence="2 3">
    <name type="scientific">Ramlibacter aquaticus</name>
    <dbReference type="NCBI Taxonomy" id="2780094"/>
    <lineage>
        <taxon>Bacteria</taxon>
        <taxon>Pseudomonadati</taxon>
        <taxon>Pseudomonadota</taxon>
        <taxon>Betaproteobacteria</taxon>
        <taxon>Burkholderiales</taxon>
        <taxon>Comamonadaceae</taxon>
        <taxon>Ramlibacter</taxon>
    </lineage>
</organism>
<dbReference type="Proteomes" id="UP000715965">
    <property type="component" value="Unassembled WGS sequence"/>
</dbReference>
<evidence type="ECO:0000256" key="1">
    <source>
        <dbReference type="SAM" id="MobiDB-lite"/>
    </source>
</evidence>
<feature type="region of interest" description="Disordered" evidence="1">
    <location>
        <begin position="39"/>
        <end position="61"/>
    </location>
</feature>
<evidence type="ECO:0000313" key="3">
    <source>
        <dbReference type="Proteomes" id="UP000715965"/>
    </source>
</evidence>
<evidence type="ECO:0000313" key="2">
    <source>
        <dbReference type="EMBL" id="MBE7939674.1"/>
    </source>
</evidence>
<dbReference type="PROSITE" id="PS51257">
    <property type="entry name" value="PROKAR_LIPOPROTEIN"/>
    <property type="match status" value="1"/>
</dbReference>
<protein>
    <recommendedName>
        <fullName evidence="4">Lipoprotein</fullName>
    </recommendedName>
</protein>
<sequence length="456" mass="47253">MLKLEWIALSTAALSSCGGGDGAGVPQVAEGALQATESVAHAPAAQTAAGAPTTPTLQEGPVTVANSTRAGDQALRGVGATADGGYVLVWLSDAGPLMMQAYNDKGTKTGAETAIVIDVSARAPDAAAQAIQQASAAVLDDGSVVVLYRVSRDVDAGTGQTRSATGAYVQHVDRHGMSLGAAQQVDVIADLGGKSPFLGRPSVLALTSDGGFVVAWTVTHYSSIFSSLSTLYLRWFDKNARPVGAPAQVGDFPELAFSLQPDERGGFALTIVRTDNFYRREAEVEAWSAAHSFVEIVPPTLRSIVLMPLAGGYVLFEGDSTGASGQLLNAQGTATMAATPLPSLPAAATELADGTYLTLRRAGNGAFAVEWFASDMSAIGTPAMLDSRGVLPQLATLSEPEIVSAWTGQSAKTGTDIYTQRFDAIATTIRKACLASARQQHLTGEVRKAFMTACDR</sequence>
<dbReference type="EMBL" id="JADDOJ010000009">
    <property type="protein sequence ID" value="MBE7939674.1"/>
    <property type="molecule type" value="Genomic_DNA"/>
</dbReference>
<dbReference type="InterPro" id="IPR011690">
    <property type="entry name" value="P_starv_induced_PsiF"/>
</dbReference>
<reference evidence="2 3" key="1">
    <citation type="submission" date="2020-10" db="EMBL/GenBank/DDBJ databases">
        <title>Draft genome of Ramlibacter aquaticus LMG 30558.</title>
        <authorList>
            <person name="Props R."/>
        </authorList>
    </citation>
    <scope>NUCLEOTIDE SEQUENCE [LARGE SCALE GENOMIC DNA]</scope>
    <source>
        <strain evidence="2 3">LMG 30558</strain>
    </source>
</reference>
<gene>
    <name evidence="2" type="ORF">IM725_03685</name>
</gene>
<dbReference type="RefSeq" id="WP_193779225.1">
    <property type="nucleotide sequence ID" value="NZ_JADDOJ010000009.1"/>
</dbReference>
<dbReference type="Pfam" id="PF07769">
    <property type="entry name" value="PsiF_repeat"/>
    <property type="match status" value="1"/>
</dbReference>